<dbReference type="AlphaFoldDB" id="A0A413IDL9"/>
<dbReference type="Gene3D" id="3.30.40.250">
    <property type="match status" value="1"/>
</dbReference>
<name>A0A413IDL9_9BACT</name>
<dbReference type="Proteomes" id="UP000284434">
    <property type="component" value="Unassembled WGS sequence"/>
</dbReference>
<dbReference type="Gene3D" id="3.30.160.660">
    <property type="match status" value="1"/>
</dbReference>
<accession>A0A413IDL9</accession>
<dbReference type="PANTHER" id="PTHR37809:SF1">
    <property type="entry name" value="RIBOSOMAL PROTEIN S12 METHYLTHIOTRANSFERASE ACCESSORY FACTOR YCAO"/>
    <property type="match status" value="1"/>
</dbReference>
<dbReference type="EMBL" id="QSCO01000007">
    <property type="protein sequence ID" value="RGY07805.1"/>
    <property type="molecule type" value="Genomic_DNA"/>
</dbReference>
<protein>
    <recommendedName>
        <fullName evidence="1">YcaO domain-containing protein</fullName>
    </recommendedName>
</protein>
<dbReference type="Pfam" id="PF02624">
    <property type="entry name" value="YcaO"/>
    <property type="match status" value="1"/>
</dbReference>
<proteinExistence type="predicted"/>
<dbReference type="RefSeq" id="WP_087384180.1">
    <property type="nucleotide sequence ID" value="NZ_NFIM01000045.1"/>
</dbReference>
<evidence type="ECO:0000259" key="1">
    <source>
        <dbReference type="PROSITE" id="PS51664"/>
    </source>
</evidence>
<dbReference type="Gene3D" id="3.30.1330.230">
    <property type="match status" value="1"/>
</dbReference>
<reference evidence="2 3" key="1">
    <citation type="submission" date="2018-08" db="EMBL/GenBank/DDBJ databases">
        <title>A genome reference for cultivated species of the human gut microbiota.</title>
        <authorList>
            <person name="Zou Y."/>
            <person name="Xue W."/>
            <person name="Luo G."/>
        </authorList>
    </citation>
    <scope>NUCLEOTIDE SEQUENCE [LARGE SCALE GENOMIC DNA]</scope>
    <source>
        <strain evidence="2 3">OF03-11</strain>
    </source>
</reference>
<sequence length="422" mass="48528">MMNDIFDTVAGFLTDPVIKIPNRRFIPDCLTQVVCTGRNLSYLGCKTDYIVGGSINFNYEQSLAGALGEFVERYAAGLYHEEEFVTATYDELKNCGEPVIDIKLLKYYSNEQYQDLCRKGIYLLSGKDRIDWTLTWDYINGCYSYIPAFCVYLPIKNNYLLHTSTGLAAGKTLKDAVISGFFECVERDAFANFWYRQNEIKVPQYTVDKILTYYGKQAEITNLIDNRFVKFKFFDLVELAGIETIVTFLYFEYKGKLYQSLGAASRFSKEEAIVKATLEAWQGVEYALSLESKVVLPDIVDLGLINDFDKHFHFYNKYLHLRSECPILKQATSWDSGNDNIYMQDENYLCKNISLDELKKVGISNFFYKDITPVDVEELGYRVVRVVVPQLNHLTGVHSYPFLGGKFERMSGLFTSFPHPFP</sequence>
<dbReference type="PROSITE" id="PS51664">
    <property type="entry name" value="YCAO"/>
    <property type="match status" value="1"/>
</dbReference>
<comment type="caution">
    <text evidence="2">The sequence shown here is derived from an EMBL/GenBank/DDBJ whole genome shotgun (WGS) entry which is preliminary data.</text>
</comment>
<evidence type="ECO:0000313" key="3">
    <source>
        <dbReference type="Proteomes" id="UP000284434"/>
    </source>
</evidence>
<dbReference type="InterPro" id="IPR003776">
    <property type="entry name" value="YcaO-like_dom"/>
</dbReference>
<feature type="domain" description="YcaO" evidence="1">
    <location>
        <begin position="52"/>
        <end position="422"/>
    </location>
</feature>
<dbReference type="PANTHER" id="PTHR37809">
    <property type="entry name" value="RIBOSOMAL PROTEIN S12 METHYLTHIOTRANSFERASE ACCESSORY FACTOR YCAO"/>
    <property type="match status" value="1"/>
</dbReference>
<organism evidence="2 3">
    <name type="scientific">Odoribacter splanchnicus</name>
    <dbReference type="NCBI Taxonomy" id="28118"/>
    <lineage>
        <taxon>Bacteria</taxon>
        <taxon>Pseudomonadati</taxon>
        <taxon>Bacteroidota</taxon>
        <taxon>Bacteroidia</taxon>
        <taxon>Bacteroidales</taxon>
        <taxon>Odoribacteraceae</taxon>
        <taxon>Odoribacter</taxon>
    </lineage>
</organism>
<evidence type="ECO:0000313" key="2">
    <source>
        <dbReference type="EMBL" id="RGY07805.1"/>
    </source>
</evidence>
<gene>
    <name evidence="2" type="ORF">DXA53_06790</name>
</gene>